<keyword evidence="8" id="KW-1185">Reference proteome</keyword>
<dbReference type="PROSITE" id="PS50600">
    <property type="entry name" value="ULP_PROTEASE"/>
    <property type="match status" value="1"/>
</dbReference>
<sequence>MESSRGIEPTLQIVGSRHLITIRFDQNHTLWSSAIFNCLIVRLSHLKPFSVGINGLWDLAKVFKVEPHSQNPSPSWQSSETKHSSQEIISIPDQFDVALLYPANSRGGINIHWSDLSRLLPGKFLDDTLVEFGLKWWFKCLQERDFELAEQVHFFNSFFYKKLCEGKSADVAYKTVQRWTSKVDLFRKKYIVVPINESITPDAAVNVNTNVSTAYILVLDSLGVRHPNVVQQLNEYLKREAIQKKGIEDARAAIGRTLKTFEQT</sequence>
<dbReference type="OrthoDB" id="442460at2759"/>
<comment type="similarity">
    <text evidence="1">Belongs to the peptidase C48 family.</text>
</comment>
<reference evidence="7 8" key="1">
    <citation type="journal article" date="2018" name="Evol. Lett.">
        <title>Horizontal gene cluster transfer increased hallucinogenic mushroom diversity.</title>
        <authorList>
            <person name="Reynolds H.T."/>
            <person name="Vijayakumar V."/>
            <person name="Gluck-Thaler E."/>
            <person name="Korotkin H.B."/>
            <person name="Matheny P.B."/>
            <person name="Slot J.C."/>
        </authorList>
    </citation>
    <scope>NUCLEOTIDE SEQUENCE [LARGE SCALE GENOMIC DNA]</scope>
    <source>
        <strain evidence="7 8">SRW20</strain>
    </source>
</reference>
<dbReference type="PANTHER" id="PTHR46896:SF3">
    <property type="entry name" value="FI06413P-RELATED"/>
    <property type="match status" value="1"/>
</dbReference>
<name>A0A409WL75_9AGAR</name>
<dbReference type="Pfam" id="PF02902">
    <property type="entry name" value="Peptidase_C48"/>
    <property type="match status" value="1"/>
</dbReference>
<dbReference type="PANTHER" id="PTHR46896">
    <property type="entry name" value="SENTRIN-SPECIFIC PROTEASE"/>
    <property type="match status" value="1"/>
</dbReference>
<evidence type="ECO:0000256" key="5">
    <source>
        <dbReference type="ARBA" id="ARBA00022801"/>
    </source>
</evidence>
<evidence type="ECO:0000313" key="8">
    <source>
        <dbReference type="Proteomes" id="UP000284706"/>
    </source>
</evidence>
<dbReference type="GO" id="GO:0070139">
    <property type="term" value="F:SUMO-specific endopeptidase activity"/>
    <property type="evidence" value="ECO:0007669"/>
    <property type="project" value="TreeGrafter"/>
</dbReference>
<evidence type="ECO:0000256" key="2">
    <source>
        <dbReference type="ARBA" id="ARBA00022553"/>
    </source>
</evidence>
<dbReference type="InterPro" id="IPR003653">
    <property type="entry name" value="Peptidase_C48_C"/>
</dbReference>
<dbReference type="InterPro" id="IPR051947">
    <property type="entry name" value="Sentrin-specific_protease"/>
</dbReference>
<accession>A0A409WL75</accession>
<feature type="domain" description="Ubiquitin-like protease family profile" evidence="6">
    <location>
        <begin position="109"/>
        <end position="264"/>
    </location>
</feature>
<keyword evidence="4" id="KW-0833">Ubl conjugation pathway</keyword>
<comment type="caution">
    <text evidence="7">The sequence shown here is derived from an EMBL/GenBank/DDBJ whole genome shotgun (WGS) entry which is preliminary data.</text>
</comment>
<dbReference type="GO" id="GO:0016926">
    <property type="term" value="P:protein desumoylation"/>
    <property type="evidence" value="ECO:0007669"/>
    <property type="project" value="TreeGrafter"/>
</dbReference>
<dbReference type="GO" id="GO:0005634">
    <property type="term" value="C:nucleus"/>
    <property type="evidence" value="ECO:0007669"/>
    <property type="project" value="TreeGrafter"/>
</dbReference>
<keyword evidence="5" id="KW-0378">Hydrolase</keyword>
<evidence type="ECO:0000256" key="3">
    <source>
        <dbReference type="ARBA" id="ARBA00022670"/>
    </source>
</evidence>
<dbReference type="InParanoid" id="A0A409WL75"/>
<evidence type="ECO:0000256" key="4">
    <source>
        <dbReference type="ARBA" id="ARBA00022786"/>
    </source>
</evidence>
<evidence type="ECO:0000256" key="1">
    <source>
        <dbReference type="ARBA" id="ARBA00005234"/>
    </source>
</evidence>
<organism evidence="7 8">
    <name type="scientific">Gymnopilus dilepis</name>
    <dbReference type="NCBI Taxonomy" id="231916"/>
    <lineage>
        <taxon>Eukaryota</taxon>
        <taxon>Fungi</taxon>
        <taxon>Dikarya</taxon>
        <taxon>Basidiomycota</taxon>
        <taxon>Agaricomycotina</taxon>
        <taxon>Agaricomycetes</taxon>
        <taxon>Agaricomycetidae</taxon>
        <taxon>Agaricales</taxon>
        <taxon>Agaricineae</taxon>
        <taxon>Hymenogastraceae</taxon>
        <taxon>Gymnopilus</taxon>
    </lineage>
</organism>
<dbReference type="InterPro" id="IPR038765">
    <property type="entry name" value="Papain-like_cys_pep_sf"/>
</dbReference>
<dbReference type="EMBL" id="NHYE01005010">
    <property type="protein sequence ID" value="PPQ79275.1"/>
    <property type="molecule type" value="Genomic_DNA"/>
</dbReference>
<dbReference type="Gene3D" id="3.40.395.10">
    <property type="entry name" value="Adenoviral Proteinase, Chain A"/>
    <property type="match status" value="1"/>
</dbReference>
<dbReference type="GO" id="GO:0005737">
    <property type="term" value="C:cytoplasm"/>
    <property type="evidence" value="ECO:0007669"/>
    <property type="project" value="TreeGrafter"/>
</dbReference>
<dbReference type="AlphaFoldDB" id="A0A409WL75"/>
<gene>
    <name evidence="7" type="ORF">CVT26_000903</name>
</gene>
<dbReference type="SUPFAM" id="SSF54001">
    <property type="entry name" value="Cysteine proteinases"/>
    <property type="match status" value="1"/>
</dbReference>
<evidence type="ECO:0000313" key="7">
    <source>
        <dbReference type="EMBL" id="PPQ79275.1"/>
    </source>
</evidence>
<dbReference type="GO" id="GO:0006508">
    <property type="term" value="P:proteolysis"/>
    <property type="evidence" value="ECO:0007669"/>
    <property type="project" value="UniProtKB-KW"/>
</dbReference>
<protein>
    <recommendedName>
        <fullName evidence="6">Ubiquitin-like protease family profile domain-containing protein</fullName>
    </recommendedName>
</protein>
<evidence type="ECO:0000259" key="6">
    <source>
        <dbReference type="PROSITE" id="PS50600"/>
    </source>
</evidence>
<dbReference type="Proteomes" id="UP000284706">
    <property type="component" value="Unassembled WGS sequence"/>
</dbReference>
<proteinExistence type="inferred from homology"/>
<keyword evidence="3" id="KW-0645">Protease</keyword>
<keyword evidence="2" id="KW-0597">Phosphoprotein</keyword>
<dbReference type="STRING" id="231916.A0A409WL75"/>